<keyword evidence="1 5" id="KW-0963">Cytoplasm</keyword>
<dbReference type="EMBL" id="LDZY01000005">
    <property type="protein sequence ID" value="KLU66202.1"/>
    <property type="molecule type" value="Genomic_DNA"/>
</dbReference>
<dbReference type="PANTHER" id="PTHR34298">
    <property type="entry name" value="SEGREGATION AND CONDENSATION PROTEIN B"/>
    <property type="match status" value="1"/>
</dbReference>
<sequence>MLFREPETAALEALLFVAKNPLTVDLLEEILELDHSKIEELLNELRNRYSAEACGLMLLEIEGGFKLATKPEVARYIEALYKQPAQALSNAALEVLSIIAYKQPVTRGEVDFIRGVQSDRALSTLVEKGLVKEVGRKDGPGRPILYGTTEQFLLHFGLHSIDDLPNLEVFTLSEGEAASSLEIDAEL</sequence>
<dbReference type="InterPro" id="IPR036390">
    <property type="entry name" value="WH_DNA-bd_sf"/>
</dbReference>
<comment type="subunit">
    <text evidence="5">Homodimer. Homodimerization may be required to stabilize the binding of ScpA to the Smc head domains. Component of a cohesin-like complex composed of ScpA, ScpB and the Smc homodimer, in which ScpA and ScpB bind to the head domain of Smc. The presence of the three proteins is required for the association of the complex with DNA.</text>
</comment>
<organism evidence="6 7">
    <name type="scientific">Desulfosporosinus acididurans</name>
    <dbReference type="NCBI Taxonomy" id="476652"/>
    <lineage>
        <taxon>Bacteria</taxon>
        <taxon>Bacillati</taxon>
        <taxon>Bacillota</taxon>
        <taxon>Clostridia</taxon>
        <taxon>Eubacteriales</taxon>
        <taxon>Desulfitobacteriaceae</taxon>
        <taxon>Desulfosporosinus</taxon>
    </lineage>
</organism>
<evidence type="ECO:0000256" key="2">
    <source>
        <dbReference type="ARBA" id="ARBA00022618"/>
    </source>
</evidence>
<evidence type="ECO:0000256" key="5">
    <source>
        <dbReference type="HAMAP-Rule" id="MF_01804"/>
    </source>
</evidence>
<evidence type="ECO:0000256" key="3">
    <source>
        <dbReference type="ARBA" id="ARBA00022829"/>
    </source>
</evidence>
<dbReference type="PIRSF" id="PIRSF019345">
    <property type="entry name" value="ScpB"/>
    <property type="match status" value="1"/>
</dbReference>
<name>A0A0J1FSD0_9FIRM</name>
<dbReference type="Gene3D" id="1.10.10.10">
    <property type="entry name" value="Winged helix-like DNA-binding domain superfamily/Winged helix DNA-binding domain"/>
    <property type="match status" value="2"/>
</dbReference>
<dbReference type="GO" id="GO:0051301">
    <property type="term" value="P:cell division"/>
    <property type="evidence" value="ECO:0007669"/>
    <property type="project" value="UniProtKB-KW"/>
</dbReference>
<comment type="function">
    <text evidence="5">Participates in chromosomal partition during cell division. May act via the formation of a condensin-like complex containing Smc and ScpA that pull DNA away from mid-cell into both cell halves.</text>
</comment>
<keyword evidence="4 5" id="KW-0131">Cell cycle</keyword>
<dbReference type="Pfam" id="PF04079">
    <property type="entry name" value="SMC_ScpB"/>
    <property type="match status" value="1"/>
</dbReference>
<reference evidence="6 7" key="1">
    <citation type="submission" date="2015-06" db="EMBL/GenBank/DDBJ databases">
        <title>Draft genome of the moderately acidophilic sulfate reducer Candidatus Desulfosporosinus acididurans strain M1.</title>
        <authorList>
            <person name="Poehlein A."/>
            <person name="Petzsch P."/>
            <person name="Johnson B.D."/>
            <person name="Schloemann M."/>
            <person name="Daniel R."/>
            <person name="Muehling M."/>
        </authorList>
    </citation>
    <scope>NUCLEOTIDE SEQUENCE [LARGE SCALE GENOMIC DNA]</scope>
    <source>
        <strain evidence="6 7">M1</strain>
    </source>
</reference>
<keyword evidence="3 5" id="KW-0159">Chromosome partition</keyword>
<evidence type="ECO:0000256" key="1">
    <source>
        <dbReference type="ARBA" id="ARBA00022490"/>
    </source>
</evidence>
<dbReference type="PATRIC" id="fig|476652.3.peg.1655"/>
<dbReference type="GO" id="GO:0006260">
    <property type="term" value="P:DNA replication"/>
    <property type="evidence" value="ECO:0007669"/>
    <property type="project" value="UniProtKB-UniRule"/>
</dbReference>
<dbReference type="InterPro" id="IPR005234">
    <property type="entry name" value="ScpB_csome_segregation"/>
</dbReference>
<comment type="similarity">
    <text evidence="5">Belongs to the ScpB family.</text>
</comment>
<dbReference type="Proteomes" id="UP000036356">
    <property type="component" value="Unassembled WGS sequence"/>
</dbReference>
<evidence type="ECO:0000256" key="4">
    <source>
        <dbReference type="ARBA" id="ARBA00023306"/>
    </source>
</evidence>
<evidence type="ECO:0000313" key="6">
    <source>
        <dbReference type="EMBL" id="KLU66202.1"/>
    </source>
</evidence>
<evidence type="ECO:0000313" key="7">
    <source>
        <dbReference type="Proteomes" id="UP000036356"/>
    </source>
</evidence>
<dbReference type="HAMAP" id="MF_01804">
    <property type="entry name" value="ScpB"/>
    <property type="match status" value="1"/>
</dbReference>
<dbReference type="SUPFAM" id="SSF46785">
    <property type="entry name" value="Winged helix' DNA-binding domain"/>
    <property type="match status" value="2"/>
</dbReference>
<dbReference type="RefSeq" id="WP_047809500.1">
    <property type="nucleotide sequence ID" value="NZ_LDZY01000005.1"/>
</dbReference>
<dbReference type="AlphaFoldDB" id="A0A0J1FSD0"/>
<dbReference type="PANTHER" id="PTHR34298:SF2">
    <property type="entry name" value="SEGREGATION AND CONDENSATION PROTEIN B"/>
    <property type="match status" value="1"/>
</dbReference>
<dbReference type="NCBIfam" id="TIGR00281">
    <property type="entry name" value="SMC-Scp complex subunit ScpB"/>
    <property type="match status" value="1"/>
</dbReference>
<dbReference type="InterPro" id="IPR036388">
    <property type="entry name" value="WH-like_DNA-bd_sf"/>
</dbReference>
<proteinExistence type="inferred from homology"/>
<comment type="subcellular location">
    <subcellularLocation>
        <location evidence="5">Cytoplasm</location>
    </subcellularLocation>
    <text evidence="5">Associated with two foci at the outer edges of the nucleoid region in young cells, and at four foci within both cell halves in older cells.</text>
</comment>
<protein>
    <recommendedName>
        <fullName evidence="5">Segregation and condensation protein B</fullName>
    </recommendedName>
</protein>
<keyword evidence="7" id="KW-1185">Reference proteome</keyword>
<dbReference type="GO" id="GO:0051304">
    <property type="term" value="P:chromosome separation"/>
    <property type="evidence" value="ECO:0007669"/>
    <property type="project" value="InterPro"/>
</dbReference>
<dbReference type="GO" id="GO:0005737">
    <property type="term" value="C:cytoplasm"/>
    <property type="evidence" value="ECO:0007669"/>
    <property type="project" value="UniProtKB-SubCell"/>
</dbReference>
<gene>
    <name evidence="5 6" type="primary">scpB</name>
    <name evidence="6" type="ORF">DEAC_c16010</name>
</gene>
<accession>A0A0J1FSD0</accession>
<comment type="caution">
    <text evidence="6">The sequence shown here is derived from an EMBL/GenBank/DDBJ whole genome shotgun (WGS) entry which is preliminary data.</text>
</comment>
<dbReference type="STRING" id="476652.DEAC_c16010"/>
<keyword evidence="2 5" id="KW-0132">Cell division</keyword>